<dbReference type="InterPro" id="IPR013762">
    <property type="entry name" value="Integrase-like_cat_sf"/>
</dbReference>
<dbReference type="GO" id="GO:0015074">
    <property type="term" value="P:DNA integration"/>
    <property type="evidence" value="ECO:0007669"/>
    <property type="project" value="UniProtKB-KW"/>
</dbReference>
<keyword evidence="2" id="KW-0233">DNA recombination</keyword>
<protein>
    <recommendedName>
        <fullName evidence="3">Tyr recombinase domain-containing protein</fullName>
    </recommendedName>
</protein>
<dbReference type="Proteomes" id="UP000033514">
    <property type="component" value="Unassembled WGS sequence"/>
</dbReference>
<evidence type="ECO:0000259" key="3">
    <source>
        <dbReference type="PROSITE" id="PS51898"/>
    </source>
</evidence>
<sequence>MARLIDLDRYLKRRGQSWTYCRRVPAAVASLDSRAPVIRQALGTRDLAAARRARDVLEEADDQRWAALIMGESTADTAQRHAAASKLALALGFGYRPTEQLAEGSWAEIAQRMEVILPQSTPKPVLEAALGLVEEPKATFGDALKIYCGEIFKTELAGKSEAQLRKWRVIPERAIRTFVEVVGDKPLSEIKRSDAVKFYRHWLERIQPSDPSISRLSPSSGNRQLGELRKLYRSYFDHVHDEPDRSNPFRGLSFKENDERKRPAFSDRWIIEKFIQGDALRGLNSEARAVLFAMIETGARPSELCNLRPESIVLNAEVPHVAIVEHLDADAPRQLKSTSSRRYIPLVGVALKAFQAFPEGFPRYREREESLSATINKYFSDNGLRESNKHSLYSLRHSFENRMLRADFDVELRIALFGHKSQRPVYGDAGGLNWKAEKLRSIAFSSNASIFN</sequence>
<dbReference type="InterPro" id="IPR002104">
    <property type="entry name" value="Integrase_catalytic"/>
</dbReference>
<evidence type="ECO:0000256" key="1">
    <source>
        <dbReference type="ARBA" id="ARBA00022908"/>
    </source>
</evidence>
<reference evidence="4 5" key="1">
    <citation type="submission" date="2015-03" db="EMBL/GenBank/DDBJ databases">
        <authorList>
            <person name="Hassan Y.I."/>
            <person name="Lepp D."/>
            <person name="Zhou T."/>
        </authorList>
    </citation>
    <scope>NUCLEOTIDE SEQUENCE [LARGE SCALE GENOMIC DNA]</scope>
    <source>
        <strain evidence="4 5">GH2-10</strain>
    </source>
</reference>
<dbReference type="InterPro" id="IPR046668">
    <property type="entry name" value="DUF6538"/>
</dbReference>
<gene>
    <name evidence="4" type="ORF">VW35_16435</name>
</gene>
<dbReference type="SUPFAM" id="SSF56349">
    <property type="entry name" value="DNA breaking-rejoining enzymes"/>
    <property type="match status" value="1"/>
</dbReference>
<dbReference type="GO" id="GO:0003677">
    <property type="term" value="F:DNA binding"/>
    <property type="evidence" value="ECO:0007669"/>
    <property type="project" value="InterPro"/>
</dbReference>
<evidence type="ECO:0000256" key="2">
    <source>
        <dbReference type="ARBA" id="ARBA00023172"/>
    </source>
</evidence>
<evidence type="ECO:0000313" key="5">
    <source>
        <dbReference type="Proteomes" id="UP000033514"/>
    </source>
</evidence>
<dbReference type="PROSITE" id="PS51898">
    <property type="entry name" value="TYR_RECOMBINASE"/>
    <property type="match status" value="1"/>
</dbReference>
<evidence type="ECO:0000313" key="4">
    <source>
        <dbReference type="EMBL" id="KKB76897.1"/>
    </source>
</evidence>
<dbReference type="GO" id="GO:0006310">
    <property type="term" value="P:DNA recombination"/>
    <property type="evidence" value="ECO:0007669"/>
    <property type="project" value="UniProtKB-KW"/>
</dbReference>
<dbReference type="InterPro" id="IPR050090">
    <property type="entry name" value="Tyrosine_recombinase_XerCD"/>
</dbReference>
<accession>A0A0F5L5I7</accession>
<dbReference type="Pfam" id="PF00589">
    <property type="entry name" value="Phage_integrase"/>
    <property type="match status" value="1"/>
</dbReference>
<dbReference type="STRING" id="361041.VW35_16435"/>
<dbReference type="EMBL" id="LAJG01000036">
    <property type="protein sequence ID" value="KKB76897.1"/>
    <property type="molecule type" value="Genomic_DNA"/>
</dbReference>
<dbReference type="InterPro" id="IPR011010">
    <property type="entry name" value="DNA_brk_join_enz"/>
</dbReference>
<comment type="caution">
    <text evidence="4">The sequence shown here is derived from an EMBL/GenBank/DDBJ whole genome shotgun (WGS) entry which is preliminary data.</text>
</comment>
<organism evidence="4 5">
    <name type="scientific">Devosia soli</name>
    <dbReference type="NCBI Taxonomy" id="361041"/>
    <lineage>
        <taxon>Bacteria</taxon>
        <taxon>Pseudomonadati</taxon>
        <taxon>Pseudomonadota</taxon>
        <taxon>Alphaproteobacteria</taxon>
        <taxon>Hyphomicrobiales</taxon>
        <taxon>Devosiaceae</taxon>
        <taxon>Devosia</taxon>
    </lineage>
</organism>
<keyword evidence="1" id="KW-0229">DNA integration</keyword>
<dbReference type="PANTHER" id="PTHR30349">
    <property type="entry name" value="PHAGE INTEGRASE-RELATED"/>
    <property type="match status" value="1"/>
</dbReference>
<dbReference type="Gene3D" id="1.10.443.10">
    <property type="entry name" value="Intergrase catalytic core"/>
    <property type="match status" value="1"/>
</dbReference>
<dbReference type="PATRIC" id="fig|361041.3.peg.2686"/>
<keyword evidence="5" id="KW-1185">Reference proteome</keyword>
<proteinExistence type="predicted"/>
<dbReference type="AlphaFoldDB" id="A0A0F5L5I7"/>
<dbReference type="Pfam" id="PF20172">
    <property type="entry name" value="DUF6538"/>
    <property type="match status" value="1"/>
</dbReference>
<feature type="domain" description="Tyr recombinase" evidence="3">
    <location>
        <begin position="260"/>
        <end position="439"/>
    </location>
</feature>
<dbReference type="OrthoDB" id="9784724at2"/>
<name>A0A0F5L5I7_9HYPH</name>